<gene>
    <name evidence="1" type="ORF">DSO57_1031093</name>
</gene>
<proteinExistence type="predicted"/>
<evidence type="ECO:0000313" key="1">
    <source>
        <dbReference type="EMBL" id="KAJ9087643.1"/>
    </source>
</evidence>
<organism evidence="1 2">
    <name type="scientific">Entomophthora muscae</name>
    <dbReference type="NCBI Taxonomy" id="34485"/>
    <lineage>
        <taxon>Eukaryota</taxon>
        <taxon>Fungi</taxon>
        <taxon>Fungi incertae sedis</taxon>
        <taxon>Zoopagomycota</taxon>
        <taxon>Entomophthoromycotina</taxon>
        <taxon>Entomophthoromycetes</taxon>
        <taxon>Entomophthorales</taxon>
        <taxon>Entomophthoraceae</taxon>
        <taxon>Entomophthora</taxon>
    </lineage>
</organism>
<sequence length="137" mass="15056">MGVCYEQGLLTCPIDPRRSIAWFTRGAEQGDPECELALSGWYLTGSEGVLKQSDTEAYLWARKAADKGLAKAEYAVGYYSEVGIGAKQDLDEARRWFMRAAAQGNKRAMERLTELKKLGAARKNGPKSKEEAGCSIS</sequence>
<accession>A0ACC2ULG5</accession>
<name>A0ACC2ULG5_9FUNG</name>
<dbReference type="EMBL" id="QTSX02000220">
    <property type="protein sequence ID" value="KAJ9087643.1"/>
    <property type="molecule type" value="Genomic_DNA"/>
</dbReference>
<dbReference type="Proteomes" id="UP001165960">
    <property type="component" value="Unassembled WGS sequence"/>
</dbReference>
<reference evidence="1" key="1">
    <citation type="submission" date="2022-04" db="EMBL/GenBank/DDBJ databases">
        <title>Genome of the entomopathogenic fungus Entomophthora muscae.</title>
        <authorList>
            <person name="Elya C."/>
            <person name="Lovett B.R."/>
            <person name="Lee E."/>
            <person name="Macias A.M."/>
            <person name="Hajek A.E."/>
            <person name="De Bivort B.L."/>
            <person name="Kasson M.T."/>
            <person name="De Fine Licht H.H."/>
            <person name="Stajich J.E."/>
        </authorList>
    </citation>
    <scope>NUCLEOTIDE SEQUENCE</scope>
    <source>
        <strain evidence="1">Berkeley</strain>
    </source>
</reference>
<evidence type="ECO:0000313" key="2">
    <source>
        <dbReference type="Proteomes" id="UP001165960"/>
    </source>
</evidence>
<protein>
    <submittedName>
        <fullName evidence="1">Uncharacterized protein</fullName>
    </submittedName>
</protein>
<keyword evidence="2" id="KW-1185">Reference proteome</keyword>
<comment type="caution">
    <text evidence="1">The sequence shown here is derived from an EMBL/GenBank/DDBJ whole genome shotgun (WGS) entry which is preliminary data.</text>
</comment>